<sequence length="195" mass="22158">MWIKNVPIKGRYVTLSPLAMEHVDALREAVQDGEYWRLWYANVPKPEQMEGYVADAISGAEKGNIAYVVINNQNQQIVGTTRYYHVDSDNRRAAIGYTWYANSACRTAINTEAKLLLLENLFVDCNAIAVEFRTHLLNHTSRGAIERLDAKLDGILRSHQIMKDGSLRDTAVYSIIASEWPAVRNNLQHKLTLRV</sequence>
<evidence type="ECO:0000259" key="1">
    <source>
        <dbReference type="Pfam" id="PF13302"/>
    </source>
</evidence>
<dbReference type="InterPro" id="IPR016181">
    <property type="entry name" value="Acyl_CoA_acyltransferase"/>
</dbReference>
<dbReference type="Gene3D" id="3.40.630.30">
    <property type="match status" value="1"/>
</dbReference>
<dbReference type="PANTHER" id="PTHR43610">
    <property type="entry name" value="BLL6696 PROTEIN"/>
    <property type="match status" value="1"/>
</dbReference>
<organism evidence="2 3">
    <name type="scientific">Pseudoalteromonas byunsanensis</name>
    <dbReference type="NCBI Taxonomy" id="327939"/>
    <lineage>
        <taxon>Bacteria</taxon>
        <taxon>Pseudomonadati</taxon>
        <taxon>Pseudomonadota</taxon>
        <taxon>Gammaproteobacteria</taxon>
        <taxon>Alteromonadales</taxon>
        <taxon>Pseudoalteromonadaceae</taxon>
        <taxon>Pseudoalteromonas</taxon>
    </lineage>
</organism>
<dbReference type="Proteomes" id="UP000180253">
    <property type="component" value="Unassembled WGS sequence"/>
</dbReference>
<dbReference type="AlphaFoldDB" id="A0A1S1N4B4"/>
<proteinExistence type="predicted"/>
<dbReference type="Pfam" id="PF13302">
    <property type="entry name" value="Acetyltransf_3"/>
    <property type="match status" value="1"/>
</dbReference>
<gene>
    <name evidence="2" type="ORF">BIW53_19135</name>
</gene>
<dbReference type="EMBL" id="MNAN01000037">
    <property type="protein sequence ID" value="OHU93471.1"/>
    <property type="molecule type" value="Genomic_DNA"/>
</dbReference>
<dbReference type="GO" id="GO:0016747">
    <property type="term" value="F:acyltransferase activity, transferring groups other than amino-acyl groups"/>
    <property type="evidence" value="ECO:0007669"/>
    <property type="project" value="InterPro"/>
</dbReference>
<feature type="domain" description="N-acetyltransferase" evidence="1">
    <location>
        <begin position="13"/>
        <end position="150"/>
    </location>
</feature>
<evidence type="ECO:0000313" key="3">
    <source>
        <dbReference type="Proteomes" id="UP000180253"/>
    </source>
</evidence>
<dbReference type="InterPro" id="IPR000182">
    <property type="entry name" value="GNAT_dom"/>
</dbReference>
<keyword evidence="2" id="KW-0808">Transferase</keyword>
<dbReference type="STRING" id="327939.BIW53_19135"/>
<keyword evidence="3" id="KW-1185">Reference proteome</keyword>
<dbReference type="RefSeq" id="WP_070993627.1">
    <property type="nucleotide sequence ID" value="NZ_CBCSHD010000012.1"/>
</dbReference>
<dbReference type="SUPFAM" id="SSF55729">
    <property type="entry name" value="Acyl-CoA N-acyltransferases (Nat)"/>
    <property type="match status" value="1"/>
</dbReference>
<name>A0A1S1N4B4_9GAMM</name>
<comment type="caution">
    <text evidence="2">The sequence shown here is derived from an EMBL/GenBank/DDBJ whole genome shotgun (WGS) entry which is preliminary data.</text>
</comment>
<reference evidence="2 3" key="1">
    <citation type="submission" date="2016-10" db="EMBL/GenBank/DDBJ databases">
        <title>Pseudoalteromonas amylolytica sp. nov., isolated from the surface seawater.</title>
        <authorList>
            <person name="Wu Y.-H."/>
            <person name="Cheng H."/>
            <person name="Jin X.-B."/>
            <person name="Wang C.-S."/>
            <person name="Xu X.-W."/>
        </authorList>
    </citation>
    <scope>NUCLEOTIDE SEQUENCE [LARGE SCALE GENOMIC DNA]</scope>
    <source>
        <strain evidence="2 3">JCM 12483</strain>
    </source>
</reference>
<evidence type="ECO:0000313" key="2">
    <source>
        <dbReference type="EMBL" id="OHU93471.1"/>
    </source>
</evidence>
<protein>
    <submittedName>
        <fullName evidence="2">GNAT family N-acetyltransferase</fullName>
    </submittedName>
</protein>
<dbReference type="OrthoDB" id="5295305at2"/>
<dbReference type="PANTHER" id="PTHR43610:SF1">
    <property type="entry name" value="N-ACETYLTRANSFERASE DOMAIN-CONTAINING PROTEIN"/>
    <property type="match status" value="1"/>
</dbReference>
<accession>A0A1S1N4B4</accession>